<protein>
    <submittedName>
        <fullName evidence="2 3">Uncharacterized protein</fullName>
    </submittedName>
</protein>
<gene>
    <name evidence="2" type="ORF">IscW_ISCW019901</name>
</gene>
<organism>
    <name type="scientific">Ixodes scapularis</name>
    <name type="common">Black-legged tick</name>
    <name type="synonym">Deer tick</name>
    <dbReference type="NCBI Taxonomy" id="6945"/>
    <lineage>
        <taxon>Eukaryota</taxon>
        <taxon>Metazoa</taxon>
        <taxon>Ecdysozoa</taxon>
        <taxon>Arthropoda</taxon>
        <taxon>Chelicerata</taxon>
        <taxon>Arachnida</taxon>
        <taxon>Acari</taxon>
        <taxon>Parasitiformes</taxon>
        <taxon>Ixodida</taxon>
        <taxon>Ixodoidea</taxon>
        <taxon>Ixodidae</taxon>
        <taxon>Ixodinae</taxon>
        <taxon>Ixodes</taxon>
    </lineage>
</organism>
<evidence type="ECO:0000313" key="4">
    <source>
        <dbReference type="Proteomes" id="UP000001555"/>
    </source>
</evidence>
<dbReference type="HOGENOM" id="CLU_1760807_0_0_1"/>
<name>B7PRW4_IXOSC</name>
<reference evidence="3" key="2">
    <citation type="submission" date="2020-05" db="UniProtKB">
        <authorList>
            <consortium name="EnsemblMetazoa"/>
        </authorList>
    </citation>
    <scope>IDENTIFICATION</scope>
    <source>
        <strain evidence="3">wikel</strain>
    </source>
</reference>
<proteinExistence type="predicted"/>
<dbReference type="AlphaFoldDB" id="B7PRW4"/>
<dbReference type="EMBL" id="ABJB010281868">
    <property type="status" value="NOT_ANNOTATED_CDS"/>
    <property type="molecule type" value="Genomic_DNA"/>
</dbReference>
<evidence type="ECO:0000313" key="3">
    <source>
        <dbReference type="EnsemblMetazoa" id="ISCW019901-PA"/>
    </source>
</evidence>
<sequence>MEKCSESNDLNGVEDDIAREEDSEKKNSTSDDEDDDEGLRATPDNAFSFSRLLRADASGDPCVLPTTFPLAALRGGSRFLGASSGCGDELPASLSSPSFFVAVLRLPNPPTTRGPVREGTDDEEDELHELLSRFLLNLGGLCGASSSK</sequence>
<evidence type="ECO:0000256" key="1">
    <source>
        <dbReference type="SAM" id="MobiDB-lite"/>
    </source>
</evidence>
<dbReference type="Proteomes" id="UP000001555">
    <property type="component" value="Unassembled WGS sequence"/>
</dbReference>
<reference evidence="2 4" key="1">
    <citation type="submission" date="2008-03" db="EMBL/GenBank/DDBJ databases">
        <title>Annotation of Ixodes scapularis.</title>
        <authorList>
            <consortium name="Ixodes scapularis Genome Project Consortium"/>
            <person name="Caler E."/>
            <person name="Hannick L.I."/>
            <person name="Bidwell S."/>
            <person name="Joardar V."/>
            <person name="Thiagarajan M."/>
            <person name="Amedeo P."/>
            <person name="Galinsky K.J."/>
            <person name="Schobel S."/>
            <person name="Inman J."/>
            <person name="Hostetler J."/>
            <person name="Miller J."/>
            <person name="Hammond M."/>
            <person name="Megy K."/>
            <person name="Lawson D."/>
            <person name="Kodira C."/>
            <person name="Sutton G."/>
            <person name="Meyer J."/>
            <person name="Hill C.A."/>
            <person name="Birren B."/>
            <person name="Nene V."/>
            <person name="Collins F."/>
            <person name="Alarcon-Chaidez F."/>
            <person name="Wikel S."/>
            <person name="Strausberg R."/>
        </authorList>
    </citation>
    <scope>NUCLEOTIDE SEQUENCE [LARGE SCALE GENOMIC DNA]</scope>
    <source>
        <strain evidence="4">Wikel</strain>
        <strain evidence="2">Wikel colony</strain>
    </source>
</reference>
<keyword evidence="4" id="KW-1185">Reference proteome</keyword>
<dbReference type="EMBL" id="DS775391">
    <property type="protein sequence ID" value="EEC09336.1"/>
    <property type="molecule type" value="Genomic_DNA"/>
</dbReference>
<dbReference type="VEuPathDB" id="VectorBase:ISCI019901"/>
<feature type="region of interest" description="Disordered" evidence="1">
    <location>
        <begin position="1"/>
        <end position="43"/>
    </location>
</feature>
<evidence type="ECO:0000313" key="2">
    <source>
        <dbReference type="EMBL" id="EEC09336.1"/>
    </source>
</evidence>
<dbReference type="VEuPathDB" id="VectorBase:ISCW019901"/>
<dbReference type="EnsemblMetazoa" id="ISCW019901-RA">
    <property type="protein sequence ID" value="ISCW019901-PA"/>
    <property type="gene ID" value="ISCW019901"/>
</dbReference>
<accession>B7PRW4</accession>
<feature type="compositionally biased region" description="Basic and acidic residues" evidence="1">
    <location>
        <begin position="20"/>
        <end position="29"/>
    </location>
</feature>
<dbReference type="PaxDb" id="6945-B7PRW4"/>
<dbReference type="InParanoid" id="B7PRW4"/>